<dbReference type="OrthoDB" id="5519740at2759"/>
<dbReference type="PANTHER" id="PTHR33606">
    <property type="entry name" value="PROTEIN YCII"/>
    <property type="match status" value="1"/>
</dbReference>
<dbReference type="InterPro" id="IPR011008">
    <property type="entry name" value="Dimeric_a/b-barrel"/>
</dbReference>
<dbReference type="Proteomes" id="UP000219338">
    <property type="component" value="Unassembled WGS sequence"/>
</dbReference>
<organism evidence="2 3">
    <name type="scientific">Armillaria ostoyae</name>
    <name type="common">Armillaria root rot fungus</name>
    <dbReference type="NCBI Taxonomy" id="47428"/>
    <lineage>
        <taxon>Eukaryota</taxon>
        <taxon>Fungi</taxon>
        <taxon>Dikarya</taxon>
        <taxon>Basidiomycota</taxon>
        <taxon>Agaricomycotina</taxon>
        <taxon>Agaricomycetes</taxon>
        <taxon>Agaricomycetidae</taxon>
        <taxon>Agaricales</taxon>
        <taxon>Marasmiineae</taxon>
        <taxon>Physalacriaceae</taxon>
        <taxon>Armillaria</taxon>
    </lineage>
</organism>
<dbReference type="Pfam" id="PF03795">
    <property type="entry name" value="YCII"/>
    <property type="match status" value="1"/>
</dbReference>
<sequence>MSRSLFFVYCPDKTEDGTFERRLSVRSTHLEDAAKHISGGYIRIGGALLSEESLSSETKKMVGSAFICEAKDIDEVKEKVKADVYYTAGVWDPEKVVILPFVGATPIP</sequence>
<keyword evidence="3" id="KW-1185">Reference proteome</keyword>
<dbReference type="OMA" id="RFFVYAP"/>
<name>A0A284QMS4_ARMOS</name>
<protein>
    <recommendedName>
        <fullName evidence="1">YCII-related domain-containing protein</fullName>
    </recommendedName>
</protein>
<feature type="domain" description="YCII-related" evidence="1">
    <location>
        <begin position="8"/>
        <end position="92"/>
    </location>
</feature>
<accession>A0A284QMS4</accession>
<reference evidence="3" key="1">
    <citation type="journal article" date="2017" name="Nat. Ecol. Evol.">
        <title>Genome expansion and lineage-specific genetic innovations in the forest pathogenic fungi Armillaria.</title>
        <authorList>
            <person name="Sipos G."/>
            <person name="Prasanna A.N."/>
            <person name="Walter M.C."/>
            <person name="O'Connor E."/>
            <person name="Balint B."/>
            <person name="Krizsan K."/>
            <person name="Kiss B."/>
            <person name="Hess J."/>
            <person name="Varga T."/>
            <person name="Slot J."/>
            <person name="Riley R."/>
            <person name="Boka B."/>
            <person name="Rigling D."/>
            <person name="Barry K."/>
            <person name="Lee J."/>
            <person name="Mihaltcheva S."/>
            <person name="LaButti K."/>
            <person name="Lipzen A."/>
            <person name="Waldron R."/>
            <person name="Moloney N.M."/>
            <person name="Sperisen C."/>
            <person name="Kredics L."/>
            <person name="Vagvoelgyi C."/>
            <person name="Patrignani A."/>
            <person name="Fitzpatrick D."/>
            <person name="Nagy I."/>
            <person name="Doyle S."/>
            <person name="Anderson J.B."/>
            <person name="Grigoriev I.V."/>
            <person name="Gueldener U."/>
            <person name="Muensterkoetter M."/>
            <person name="Nagy L.G."/>
        </authorList>
    </citation>
    <scope>NUCLEOTIDE SEQUENCE [LARGE SCALE GENOMIC DNA]</scope>
    <source>
        <strain evidence="3">C18/9</strain>
    </source>
</reference>
<dbReference type="InterPro" id="IPR005545">
    <property type="entry name" value="YCII"/>
</dbReference>
<dbReference type="InterPro" id="IPR051807">
    <property type="entry name" value="Sec-metab_biosynth-assoc"/>
</dbReference>
<dbReference type="Gene3D" id="3.30.70.1060">
    <property type="entry name" value="Dimeric alpha+beta barrel"/>
    <property type="match status" value="1"/>
</dbReference>
<dbReference type="EMBL" id="FUEG01000001">
    <property type="protein sequence ID" value="SJK97749.1"/>
    <property type="molecule type" value="Genomic_DNA"/>
</dbReference>
<dbReference type="AlphaFoldDB" id="A0A284QMS4"/>
<gene>
    <name evidence="2" type="ORF">ARMOST_01003</name>
</gene>
<evidence type="ECO:0000313" key="2">
    <source>
        <dbReference type="EMBL" id="SJK97749.1"/>
    </source>
</evidence>
<dbReference type="PANTHER" id="PTHR33606:SF3">
    <property type="entry name" value="PROTEIN YCII"/>
    <property type="match status" value="1"/>
</dbReference>
<evidence type="ECO:0000313" key="3">
    <source>
        <dbReference type="Proteomes" id="UP000219338"/>
    </source>
</evidence>
<dbReference type="SUPFAM" id="SSF54909">
    <property type="entry name" value="Dimeric alpha+beta barrel"/>
    <property type="match status" value="1"/>
</dbReference>
<evidence type="ECO:0000259" key="1">
    <source>
        <dbReference type="Pfam" id="PF03795"/>
    </source>
</evidence>
<proteinExistence type="predicted"/>